<feature type="domain" description="Core-binding (CB)" evidence="5">
    <location>
        <begin position="114"/>
        <end position="193"/>
    </location>
</feature>
<dbReference type="PANTHER" id="PTHR30629:SF2">
    <property type="entry name" value="PROPHAGE INTEGRASE INTS-RELATED"/>
    <property type="match status" value="1"/>
</dbReference>
<gene>
    <name evidence="6" type="ORF">GRB80_14495</name>
</gene>
<reference evidence="6 7" key="1">
    <citation type="submission" date="2019-12" db="EMBL/GenBank/DDBJ databases">
        <title>Draft genome sequencing of Halomonas icarensis D1-1.</title>
        <authorList>
            <person name="Pandiyan K."/>
            <person name="Kushwaha P."/>
            <person name="Gowdham M."/>
            <person name="Chakdar H."/>
            <person name="Singh A."/>
            <person name="Kumar M."/>
            <person name="Saxena A.K."/>
        </authorList>
    </citation>
    <scope>NUCLEOTIDE SEQUENCE [LARGE SCALE GENOMIC DNA]</scope>
    <source>
        <strain evidence="6 7">D1-1</strain>
    </source>
</reference>
<comment type="caution">
    <text evidence="6">The sequence shown here is derived from an EMBL/GenBank/DDBJ whole genome shotgun (WGS) entry which is preliminary data.</text>
</comment>
<name>A0A7X4W145_9GAMM</name>
<evidence type="ECO:0000313" key="6">
    <source>
        <dbReference type="EMBL" id="NAW14044.1"/>
    </source>
</evidence>
<evidence type="ECO:0000256" key="1">
    <source>
        <dbReference type="ARBA" id="ARBA00008857"/>
    </source>
</evidence>
<proteinExistence type="inferred from homology"/>
<evidence type="ECO:0000256" key="4">
    <source>
        <dbReference type="PROSITE-ProRule" id="PRU01248"/>
    </source>
</evidence>
<keyword evidence="2" id="KW-0229">DNA integration</keyword>
<evidence type="ECO:0000256" key="3">
    <source>
        <dbReference type="ARBA" id="ARBA00023125"/>
    </source>
</evidence>
<dbReference type="InterPro" id="IPR038488">
    <property type="entry name" value="Integrase_DNA-bd_sf"/>
</dbReference>
<dbReference type="GO" id="GO:0003677">
    <property type="term" value="F:DNA binding"/>
    <property type="evidence" value="ECO:0007669"/>
    <property type="project" value="UniProtKB-UniRule"/>
</dbReference>
<dbReference type="PROSITE" id="PS51900">
    <property type="entry name" value="CB"/>
    <property type="match status" value="1"/>
</dbReference>
<comment type="similarity">
    <text evidence="1">Belongs to the 'phage' integrase family.</text>
</comment>
<evidence type="ECO:0000259" key="5">
    <source>
        <dbReference type="PROSITE" id="PS51900"/>
    </source>
</evidence>
<dbReference type="Gene3D" id="1.10.150.130">
    <property type="match status" value="1"/>
</dbReference>
<organism evidence="6 7">
    <name type="scientific">Halomonas icarae</name>
    <dbReference type="NCBI Taxonomy" id="2691040"/>
    <lineage>
        <taxon>Bacteria</taxon>
        <taxon>Pseudomonadati</taxon>
        <taxon>Pseudomonadota</taxon>
        <taxon>Gammaproteobacteria</taxon>
        <taxon>Oceanospirillales</taxon>
        <taxon>Halomonadaceae</taxon>
        <taxon>Halomonas</taxon>
    </lineage>
</organism>
<keyword evidence="3 4" id="KW-0238">DNA-binding</keyword>
<dbReference type="RefSeq" id="WP_161424030.1">
    <property type="nucleotide sequence ID" value="NZ_JARWMY010000034.1"/>
</dbReference>
<dbReference type="Pfam" id="PF13356">
    <property type="entry name" value="Arm-DNA-bind_3"/>
    <property type="match status" value="1"/>
</dbReference>
<protein>
    <submittedName>
        <fullName evidence="6">Integrase arm-type DNA-binding domain-containing protein</fullName>
    </submittedName>
</protein>
<dbReference type="Gene3D" id="3.30.160.390">
    <property type="entry name" value="Integrase, DNA-binding domain"/>
    <property type="match status" value="1"/>
</dbReference>
<dbReference type="EMBL" id="WUTS01000001">
    <property type="protein sequence ID" value="NAW14044.1"/>
    <property type="molecule type" value="Genomic_DNA"/>
</dbReference>
<dbReference type="InterPro" id="IPR010998">
    <property type="entry name" value="Integrase_recombinase_N"/>
</dbReference>
<keyword evidence="7" id="KW-1185">Reference proteome</keyword>
<evidence type="ECO:0000256" key="2">
    <source>
        <dbReference type="ARBA" id="ARBA00022908"/>
    </source>
</evidence>
<dbReference type="AlphaFoldDB" id="A0A7X4W145"/>
<sequence length="196" mass="22694">MSRNVISRRITEAAIHDAKKKGVSEIRDTLIMGFSCLLSRDQSVVSFFYRYRSKVERKRPAVKVGRWPGVSADAAREIVTGWLAGIANGIEPHIERERKRRELLEAKDQKVSAVTFAEFADGPFREHLMRNKQGSEDLKRLNRDFRDWRSRELLELGKQDLLAWQLAMEGRGLAYSSIKRSWNVLRSMLNYAVEIE</sequence>
<dbReference type="InterPro" id="IPR050808">
    <property type="entry name" value="Phage_Integrase"/>
</dbReference>
<dbReference type="InterPro" id="IPR044068">
    <property type="entry name" value="CB"/>
</dbReference>
<accession>A0A7X4W145</accession>
<dbReference type="GO" id="GO:0015074">
    <property type="term" value="P:DNA integration"/>
    <property type="evidence" value="ECO:0007669"/>
    <property type="project" value="UniProtKB-KW"/>
</dbReference>
<evidence type="ECO:0000313" key="7">
    <source>
        <dbReference type="Proteomes" id="UP000448235"/>
    </source>
</evidence>
<dbReference type="InterPro" id="IPR025166">
    <property type="entry name" value="Integrase_DNA_bind_dom"/>
</dbReference>
<dbReference type="PANTHER" id="PTHR30629">
    <property type="entry name" value="PROPHAGE INTEGRASE"/>
    <property type="match status" value="1"/>
</dbReference>
<dbReference type="Proteomes" id="UP000448235">
    <property type="component" value="Unassembled WGS sequence"/>
</dbReference>